<dbReference type="CDD" id="cd00413">
    <property type="entry name" value="Glyco_hydrolase_16"/>
    <property type="match status" value="1"/>
</dbReference>
<sequence>MVRPLTHQQVYDYFINRTARDITHRGELIASMGYNAGTWVQTFLQDFADVSTAVVDTSEATPHSSNPSRVYARGSYDSIRIGKMATKAFVPTGNTEGKNSLYVQGDASVLRMGAGRFTAVGPLNYSTNLETMRLIPGVNVHACEDGVTTTSEGFEQQYGYFACRMKTMPTYRSDTMIAWPAFWTYSNRWNLRDKPTIEDDSAELYISSRDNVLRGDGTHHTAWHYHNPPSSVLAPGYISTDYNMSGQTMSMNPNPTFGADVNFEWGDAYHEFGLLYTPEWKINYMDGIEIQRIPMIDEYHQKMHMLVSHQTSEYLMASSNVRLTKNGVTGWEDNVIVWMDVDWLKSWQNPDWDNLAIGGTADALTMTSGLPMTGAYENGRIFSGTVNAPNGTATPTLNVNGLGPKVIKKYSSFLLPPPWNGGFIAVAPGDLVGRCNFKYVASENAFILLNPGRSLAQPTYYQPPLLTGDPIALPRRDIEGRIAAEWNKVGQLVGDDHPGKAITFDPNVVQPRCLPNLNIQTVETRKAGDLAGQCRASNNPPVAPRATWSGPSQFRVNRANGDLYHATDNPAPGTYEGDVSFWSPGIPSKKGANVRHVIIEVKEDIPFDMSFFGANLNLEYDFDKPSSLTLVGGKISAVADQSSFANNASQTDDTKRPGYDAAGLVGKGCLVSTIAGDVLAATSLVYGVNLVNLFGYFPDGTAGIRVNGFDNKTPIFEYTAPHIIMFYWSPLGVKCKINGTSVEIPEGTIPTTSGWAIAVAQADGPAGTYGAIYSQNEAAATLLAAPSGGSTTFNGKVGRLALSKSSISEVNVDKVIGYYAHQRGMTGLLPSGHPYKNNPPRYYS</sequence>
<dbReference type="KEGG" id="spph:KFK14_13045"/>
<dbReference type="GO" id="GO:0004553">
    <property type="term" value="F:hydrolase activity, hydrolyzing O-glycosyl compounds"/>
    <property type="evidence" value="ECO:0007669"/>
    <property type="project" value="InterPro"/>
</dbReference>
<evidence type="ECO:0000313" key="3">
    <source>
        <dbReference type="EMBL" id="QUT04073.1"/>
    </source>
</evidence>
<proteinExistence type="inferred from homology"/>
<reference evidence="3" key="1">
    <citation type="submission" date="2021-04" db="EMBL/GenBank/DDBJ databases">
        <title>Isolation of p-tert-butylphenol degrading bacteria Sphingobium phenoxybenzoativorans Tas13 from active sludge.</title>
        <authorList>
            <person name="Li Y."/>
        </authorList>
    </citation>
    <scope>NUCLEOTIDE SEQUENCE</scope>
    <source>
        <strain evidence="3">Tas13</strain>
    </source>
</reference>
<protein>
    <submittedName>
        <fullName evidence="3">Glycoside hydrolase family 16 protein</fullName>
    </submittedName>
</protein>
<dbReference type="RefSeq" id="WP_212607968.1">
    <property type="nucleotide sequence ID" value="NZ_CP073910.1"/>
</dbReference>
<dbReference type="AlphaFoldDB" id="A0A975K376"/>
<dbReference type="Gene3D" id="2.60.120.200">
    <property type="match status" value="1"/>
</dbReference>
<gene>
    <name evidence="3" type="ORF">KFK14_13045</name>
</gene>
<organism evidence="3 4">
    <name type="scientific">Sphingobium phenoxybenzoativorans</name>
    <dbReference type="NCBI Taxonomy" id="1592790"/>
    <lineage>
        <taxon>Bacteria</taxon>
        <taxon>Pseudomonadati</taxon>
        <taxon>Pseudomonadota</taxon>
        <taxon>Alphaproteobacteria</taxon>
        <taxon>Sphingomonadales</taxon>
        <taxon>Sphingomonadaceae</taxon>
        <taxon>Sphingobium</taxon>
    </lineage>
</organism>
<feature type="domain" description="GH16" evidence="2">
    <location>
        <begin position="56"/>
        <end position="352"/>
    </location>
</feature>
<evidence type="ECO:0000256" key="1">
    <source>
        <dbReference type="ARBA" id="ARBA00006865"/>
    </source>
</evidence>
<dbReference type="InterPro" id="IPR000757">
    <property type="entry name" value="Beta-glucanase-like"/>
</dbReference>
<dbReference type="GO" id="GO:0005975">
    <property type="term" value="P:carbohydrate metabolic process"/>
    <property type="evidence" value="ECO:0007669"/>
    <property type="project" value="InterPro"/>
</dbReference>
<comment type="similarity">
    <text evidence="1">Belongs to the glycosyl hydrolase 16 family.</text>
</comment>
<accession>A0A975K376</accession>
<dbReference type="PROSITE" id="PS51762">
    <property type="entry name" value="GH16_2"/>
    <property type="match status" value="1"/>
</dbReference>
<name>A0A975K376_9SPHN</name>
<dbReference type="Proteomes" id="UP000681425">
    <property type="component" value="Chromosome"/>
</dbReference>
<evidence type="ECO:0000259" key="2">
    <source>
        <dbReference type="PROSITE" id="PS51762"/>
    </source>
</evidence>
<keyword evidence="3" id="KW-0378">Hydrolase</keyword>
<dbReference type="SUPFAM" id="SSF49899">
    <property type="entry name" value="Concanavalin A-like lectins/glucanases"/>
    <property type="match status" value="1"/>
</dbReference>
<dbReference type="EMBL" id="CP073910">
    <property type="protein sequence ID" value="QUT04073.1"/>
    <property type="molecule type" value="Genomic_DNA"/>
</dbReference>
<evidence type="ECO:0000313" key="4">
    <source>
        <dbReference type="Proteomes" id="UP000681425"/>
    </source>
</evidence>
<dbReference type="InterPro" id="IPR013320">
    <property type="entry name" value="ConA-like_dom_sf"/>
</dbReference>
<keyword evidence="4" id="KW-1185">Reference proteome</keyword>